<reference evidence="1" key="1">
    <citation type="journal article" date="2014" name="Int. J. Syst. Evol. Microbiol.">
        <title>Complete genome sequence of Corynebacterium casei LMG S-19264T (=DSM 44701T), isolated from a smear-ripened cheese.</title>
        <authorList>
            <consortium name="US DOE Joint Genome Institute (JGI-PGF)"/>
            <person name="Walter F."/>
            <person name="Albersmeier A."/>
            <person name="Kalinowski J."/>
            <person name="Ruckert C."/>
        </authorList>
    </citation>
    <scope>NUCLEOTIDE SEQUENCE</scope>
    <source>
        <strain evidence="1">CGMCC 4.7679</strain>
    </source>
</reference>
<gene>
    <name evidence="1" type="ORF">GCM10017566_13060</name>
</gene>
<dbReference type="EMBL" id="BNAV01000001">
    <property type="protein sequence ID" value="GHF41014.1"/>
    <property type="molecule type" value="Genomic_DNA"/>
</dbReference>
<accession>A0A8H9IRH1</accession>
<organism evidence="1 2">
    <name type="scientific">Amycolatopsis bartoniae</name>
    <dbReference type="NCBI Taxonomy" id="941986"/>
    <lineage>
        <taxon>Bacteria</taxon>
        <taxon>Bacillati</taxon>
        <taxon>Actinomycetota</taxon>
        <taxon>Actinomycetes</taxon>
        <taxon>Pseudonocardiales</taxon>
        <taxon>Pseudonocardiaceae</taxon>
        <taxon>Amycolatopsis</taxon>
    </lineage>
</organism>
<dbReference type="InterPro" id="IPR036434">
    <property type="entry name" value="Beta_cellobiohydrolase_sf"/>
</dbReference>
<name>A0A8H9IRH1_9PSEU</name>
<dbReference type="InterPro" id="IPR016288">
    <property type="entry name" value="Beta_cellobiohydrolase"/>
</dbReference>
<dbReference type="PANTHER" id="PTHR34876:SF4">
    <property type="entry name" value="1,4-BETA-D-GLUCAN CELLOBIOHYDROLASE C-RELATED"/>
    <property type="match status" value="1"/>
</dbReference>
<evidence type="ECO:0000313" key="2">
    <source>
        <dbReference type="Proteomes" id="UP000658656"/>
    </source>
</evidence>
<dbReference type="Pfam" id="PF01341">
    <property type="entry name" value="Glyco_hydro_6"/>
    <property type="match status" value="1"/>
</dbReference>
<comment type="caution">
    <text evidence="1">The sequence shown here is derived from an EMBL/GenBank/DDBJ whole genome shotgun (WGS) entry which is preliminary data.</text>
</comment>
<dbReference type="PANTHER" id="PTHR34876">
    <property type="match status" value="1"/>
</dbReference>
<dbReference type="Proteomes" id="UP000658656">
    <property type="component" value="Unassembled WGS sequence"/>
</dbReference>
<dbReference type="GO" id="GO:0004553">
    <property type="term" value="F:hydrolase activity, hydrolyzing O-glycosyl compounds"/>
    <property type="evidence" value="ECO:0007669"/>
    <property type="project" value="InterPro"/>
</dbReference>
<dbReference type="Gene3D" id="3.20.20.40">
    <property type="entry name" value="1, 4-beta cellobiohydrolase"/>
    <property type="match status" value="1"/>
</dbReference>
<protein>
    <recommendedName>
        <fullName evidence="3">Glucanase</fullName>
    </recommendedName>
</protein>
<sequence length="383" mass="39669">MIGLLGAERSAHSARKRFLPPSGRGDRVIGLLGAQRSAHSARKRFLALAGRGDRVIGLLGAQRSAHSARKRFLPPSGRGGRVSRLVGALLEVLLLGGCVTPPPPAAPPPGFRLLAGRYQLARDLTNPALDWVRANVGSAPSAAEPIEQQIAYTPVAHRFRAGDTGRVHDYVAQAAQQRWLPMLVAAFTEPGQCPGPDQVAVTDLARGLGGEKAIVVLEPRLLTGDCPGVTTYLAAAVRILRATAPNVFVFLDVSGTDDPSRYAAGLTEAGLAQAAGVTLNVGGYTPAAELAAPARRLFDAVSASTGRRDYFLLADSSRNGAAVTGNCNPPGAKLGSPGTFSDEPGALQQAWLTVPGISDGPCGTAPESHPGEFVPALARSLTG</sequence>
<dbReference type="SUPFAM" id="SSF51989">
    <property type="entry name" value="Glycosyl hydrolases family 6, cellulases"/>
    <property type="match status" value="1"/>
</dbReference>
<dbReference type="AlphaFoldDB" id="A0A8H9IRH1"/>
<proteinExistence type="predicted"/>
<reference evidence="1" key="2">
    <citation type="submission" date="2020-09" db="EMBL/GenBank/DDBJ databases">
        <authorList>
            <person name="Sun Q."/>
            <person name="Zhou Y."/>
        </authorList>
    </citation>
    <scope>NUCLEOTIDE SEQUENCE</scope>
    <source>
        <strain evidence="1">CGMCC 4.7679</strain>
    </source>
</reference>
<evidence type="ECO:0000313" key="1">
    <source>
        <dbReference type="EMBL" id="GHF41014.1"/>
    </source>
</evidence>
<dbReference type="GO" id="GO:0030245">
    <property type="term" value="P:cellulose catabolic process"/>
    <property type="evidence" value="ECO:0007669"/>
    <property type="project" value="InterPro"/>
</dbReference>
<evidence type="ECO:0008006" key="3">
    <source>
        <dbReference type="Google" id="ProtNLM"/>
    </source>
</evidence>
<keyword evidence="2" id="KW-1185">Reference proteome</keyword>